<evidence type="ECO:0000256" key="2">
    <source>
        <dbReference type="SAM" id="Phobius"/>
    </source>
</evidence>
<feature type="region of interest" description="Disordered" evidence="1">
    <location>
        <begin position="54"/>
        <end position="104"/>
    </location>
</feature>
<organism evidence="4 5">
    <name type="scientific">Streptomyces morookaense</name>
    <name type="common">Streptoverticillium morookaense</name>
    <dbReference type="NCBI Taxonomy" id="1970"/>
    <lineage>
        <taxon>Bacteria</taxon>
        <taxon>Bacillati</taxon>
        <taxon>Actinomycetota</taxon>
        <taxon>Actinomycetes</taxon>
        <taxon>Kitasatosporales</taxon>
        <taxon>Streptomycetaceae</taxon>
        <taxon>Streptomyces</taxon>
    </lineage>
</organism>
<dbReference type="InterPro" id="IPR028087">
    <property type="entry name" value="Tad_N"/>
</dbReference>
<proteinExistence type="predicted"/>
<gene>
    <name evidence="4" type="ORF">HG542_10440</name>
</gene>
<feature type="transmembrane region" description="Helical" evidence="2">
    <location>
        <begin position="114"/>
        <end position="135"/>
    </location>
</feature>
<dbReference type="AlphaFoldDB" id="A0A7Y7B2Z8"/>
<dbReference type="Proteomes" id="UP000587462">
    <property type="component" value="Unassembled WGS sequence"/>
</dbReference>
<evidence type="ECO:0000313" key="5">
    <source>
        <dbReference type="Proteomes" id="UP000587462"/>
    </source>
</evidence>
<feature type="domain" description="Putative Flp pilus-assembly TadG-like N-terminal" evidence="3">
    <location>
        <begin position="111"/>
        <end position="158"/>
    </location>
</feature>
<keyword evidence="2" id="KW-0472">Membrane</keyword>
<dbReference type="EMBL" id="JABBXF010000018">
    <property type="protein sequence ID" value="NVK78080.1"/>
    <property type="molecule type" value="Genomic_DNA"/>
</dbReference>
<reference evidence="4 5" key="1">
    <citation type="submission" date="2020-04" db="EMBL/GenBank/DDBJ databases">
        <title>Draft Genome Sequence of Streptomyces morookaense DSM 40503, an 8-azaguanine-producing strain.</title>
        <authorList>
            <person name="Qi J."/>
            <person name="Gao J.-M."/>
        </authorList>
    </citation>
    <scope>NUCLEOTIDE SEQUENCE [LARGE SCALE GENOMIC DNA]</scope>
    <source>
        <strain evidence="4 5">DSM 40503</strain>
    </source>
</reference>
<keyword evidence="5" id="KW-1185">Reference proteome</keyword>
<dbReference type="Pfam" id="PF13400">
    <property type="entry name" value="Tad"/>
    <property type="match status" value="1"/>
</dbReference>
<sequence>MRHGGRQLPLPAWLLTGERWCVLCSGTGVQAYVSRAVNGTADEGEHDAQALRARGTCGTGRPGADLGRVPGHHRRGRRDHPGADDHRLRHHDRHRHHQPDLQDHRLGGDAGQAFPLYITAVAALLFLALAFFAVGQAGAAKNGARTAADAAALAAAQDYRDQLRTGLLTALAAGADGQDWLAGRGADGARACAAAASYAAANGARRAITCDEGDRPGSFTVAVESAASVGRSVVPGTEHFHAKATATAVVVPRCAAGPAAGQLTCDGRALDVDPRQQRPGTAVKAADLFTVHLAK</sequence>
<comment type="caution">
    <text evidence="4">The sequence shown here is derived from an EMBL/GenBank/DDBJ whole genome shotgun (WGS) entry which is preliminary data.</text>
</comment>
<keyword evidence="2" id="KW-0812">Transmembrane</keyword>
<name>A0A7Y7B2Z8_STRMO</name>
<evidence type="ECO:0000313" key="4">
    <source>
        <dbReference type="EMBL" id="NVK78080.1"/>
    </source>
</evidence>
<evidence type="ECO:0000256" key="1">
    <source>
        <dbReference type="SAM" id="MobiDB-lite"/>
    </source>
</evidence>
<keyword evidence="2" id="KW-1133">Transmembrane helix</keyword>
<accession>A0A7Y7B2Z8</accession>
<evidence type="ECO:0000259" key="3">
    <source>
        <dbReference type="Pfam" id="PF13400"/>
    </source>
</evidence>
<feature type="compositionally biased region" description="Basic residues" evidence="1">
    <location>
        <begin position="88"/>
        <end position="97"/>
    </location>
</feature>
<protein>
    <recommendedName>
        <fullName evidence="3">Putative Flp pilus-assembly TadG-like N-terminal domain-containing protein</fullName>
    </recommendedName>
</protein>